<dbReference type="PROSITE" id="PS51257">
    <property type="entry name" value="PROKAR_LIPOPROTEIN"/>
    <property type="match status" value="1"/>
</dbReference>
<protein>
    <recommendedName>
        <fullName evidence="3">Lipoprotein</fullName>
    </recommendedName>
</protein>
<evidence type="ECO:0000313" key="1">
    <source>
        <dbReference type="EMBL" id="SEA62675.1"/>
    </source>
</evidence>
<name>A0A1H4CQJ2_9BACT</name>
<evidence type="ECO:0008006" key="3">
    <source>
        <dbReference type="Google" id="ProtNLM"/>
    </source>
</evidence>
<dbReference type="EMBL" id="FNQY01000035">
    <property type="protein sequence ID" value="SEA62675.1"/>
    <property type="molecule type" value="Genomic_DNA"/>
</dbReference>
<sequence length="162" mass="18280">MKKLTVFASLCVLLYSCYPTHPCMDSNLIPAFTGFANPYDFTSIIFRAYKKGDGFSQIMDTALVRDPGSPASGDTVYIWLNGDYTSQHHYWVLGPDFDWEVYVPAIKRTFRISEIANRWTEGKGRYCVNEITSCSVDGETTIPVFIDTIGYPTGFVVNIKNK</sequence>
<organism evidence="1 2">
    <name type="scientific">Arachidicoccus rhizosphaerae</name>
    <dbReference type="NCBI Taxonomy" id="551991"/>
    <lineage>
        <taxon>Bacteria</taxon>
        <taxon>Pseudomonadati</taxon>
        <taxon>Bacteroidota</taxon>
        <taxon>Chitinophagia</taxon>
        <taxon>Chitinophagales</taxon>
        <taxon>Chitinophagaceae</taxon>
        <taxon>Arachidicoccus</taxon>
    </lineage>
</organism>
<accession>A0A1H4CQJ2</accession>
<reference evidence="1 2" key="1">
    <citation type="submission" date="2016-10" db="EMBL/GenBank/DDBJ databases">
        <authorList>
            <person name="de Groot N.N."/>
        </authorList>
    </citation>
    <scope>NUCLEOTIDE SEQUENCE [LARGE SCALE GENOMIC DNA]</scope>
    <source>
        <strain evidence="1 2">Vu-144</strain>
    </source>
</reference>
<dbReference type="Proteomes" id="UP000199041">
    <property type="component" value="Unassembled WGS sequence"/>
</dbReference>
<dbReference type="RefSeq" id="WP_091401235.1">
    <property type="nucleotide sequence ID" value="NZ_FNQY01000035.1"/>
</dbReference>
<dbReference type="AlphaFoldDB" id="A0A1H4CQJ2"/>
<keyword evidence="2" id="KW-1185">Reference proteome</keyword>
<proteinExistence type="predicted"/>
<dbReference type="STRING" id="551991.SAMN05192529_1352"/>
<gene>
    <name evidence="1" type="ORF">SAMN05192529_1352</name>
</gene>
<evidence type="ECO:0000313" key="2">
    <source>
        <dbReference type="Proteomes" id="UP000199041"/>
    </source>
</evidence>